<name>A0A841AUD8_9PSEU</name>
<dbReference type="PROSITE" id="PS51903">
    <property type="entry name" value="CLP_R"/>
    <property type="match status" value="1"/>
</dbReference>
<feature type="domain" description="Clp R" evidence="2">
    <location>
        <begin position="90"/>
        <end position="229"/>
    </location>
</feature>
<evidence type="ECO:0000259" key="2">
    <source>
        <dbReference type="PROSITE" id="PS51903"/>
    </source>
</evidence>
<dbReference type="EMBL" id="JACHMX010000001">
    <property type="protein sequence ID" value="MBB5850563.1"/>
    <property type="molecule type" value="Genomic_DNA"/>
</dbReference>
<dbReference type="InterPro" id="IPR004176">
    <property type="entry name" value="Clp_R_N"/>
</dbReference>
<reference evidence="3 4" key="1">
    <citation type="submission" date="2020-08" db="EMBL/GenBank/DDBJ databases">
        <title>Sequencing the genomes of 1000 actinobacteria strains.</title>
        <authorList>
            <person name="Klenk H.-P."/>
        </authorList>
    </citation>
    <scope>NUCLEOTIDE SEQUENCE [LARGE SCALE GENOMIC DNA]</scope>
    <source>
        <strain evidence="3 4">DSM 45272</strain>
    </source>
</reference>
<dbReference type="RefSeq" id="WP_184891808.1">
    <property type="nucleotide sequence ID" value="NZ_JACHMX010000001.1"/>
</dbReference>
<dbReference type="SUPFAM" id="SSF81923">
    <property type="entry name" value="Double Clp-N motif"/>
    <property type="match status" value="1"/>
</dbReference>
<proteinExistence type="predicted"/>
<dbReference type="InterPro" id="IPR036628">
    <property type="entry name" value="Clp_N_dom_sf"/>
</dbReference>
<comment type="caution">
    <text evidence="3">The sequence shown here is derived from an EMBL/GenBank/DDBJ whole genome shotgun (WGS) entry which is preliminary data.</text>
</comment>
<evidence type="ECO:0000256" key="1">
    <source>
        <dbReference type="PROSITE-ProRule" id="PRU01251"/>
    </source>
</evidence>
<dbReference type="Gene3D" id="1.10.1780.10">
    <property type="entry name" value="Clp, N-terminal domain"/>
    <property type="match status" value="1"/>
</dbReference>
<dbReference type="Pfam" id="PF02861">
    <property type="entry name" value="Clp_N"/>
    <property type="match status" value="1"/>
</dbReference>
<evidence type="ECO:0000313" key="4">
    <source>
        <dbReference type="Proteomes" id="UP000580861"/>
    </source>
</evidence>
<organism evidence="3 4">
    <name type="scientific">Amycolatopsis umgeniensis</name>
    <dbReference type="NCBI Taxonomy" id="336628"/>
    <lineage>
        <taxon>Bacteria</taxon>
        <taxon>Bacillati</taxon>
        <taxon>Actinomycetota</taxon>
        <taxon>Actinomycetes</taxon>
        <taxon>Pseudonocardiales</taxon>
        <taxon>Pseudonocardiaceae</taxon>
        <taxon>Amycolatopsis</taxon>
    </lineage>
</organism>
<keyword evidence="1" id="KW-0677">Repeat</keyword>
<dbReference type="Proteomes" id="UP000580861">
    <property type="component" value="Unassembled WGS sequence"/>
</dbReference>
<gene>
    <name evidence="3" type="ORF">HDA45_000650</name>
</gene>
<keyword evidence="4" id="KW-1185">Reference proteome</keyword>
<sequence length="240" mass="25153">MTQTTPPVRLDDLITAITENHTTALDQLTGAMLLADRIGEVADHLIGHFVDQARRSGASWTDIGRSMGVTKQAAQKRFVGKPEAGPSHSFEKFSQPARTVIVSSMKEAKLAGNAEMLPAHLVLGLLGTEGTGVDALRAQGIDLDQARDAVIATLPARTDEDPVLIPYDAHAKKALELTFRAALRLDDEGVSSGHVLLGLLEEENGAGLLSSLGVDAEAAERFVADAAGEPPSIPAGTGGH</sequence>
<dbReference type="AlphaFoldDB" id="A0A841AUD8"/>
<protein>
    <recommendedName>
        <fullName evidence="2">Clp R domain-containing protein</fullName>
    </recommendedName>
</protein>
<accession>A0A841AUD8</accession>
<evidence type="ECO:0000313" key="3">
    <source>
        <dbReference type="EMBL" id="MBB5850563.1"/>
    </source>
</evidence>